<dbReference type="RefSeq" id="WP_265218753.1">
    <property type="nucleotide sequence ID" value="NZ_JAPEUL010000007.1"/>
</dbReference>
<dbReference type="EMBL" id="JAPEUL010000007">
    <property type="protein sequence ID" value="MCW4629552.1"/>
    <property type="molecule type" value="Genomic_DNA"/>
</dbReference>
<proteinExistence type="predicted"/>
<sequence length="45" mass="5192">MLPKINTIIYACDLEGKTQAAMEPRIKLSQYSWRKSHINARGRTT</sequence>
<dbReference type="Proteomes" id="UP001431181">
    <property type="component" value="Unassembled WGS sequence"/>
</dbReference>
<evidence type="ECO:0000313" key="1">
    <source>
        <dbReference type="EMBL" id="MCW4629552.1"/>
    </source>
</evidence>
<gene>
    <name evidence="1" type="ORF">ONZ52_11485</name>
</gene>
<accession>A0ABT3KHK2</accession>
<organism evidence="1 2">
    <name type="scientific">Marinomonas rhodophyticola</name>
    <dbReference type="NCBI Taxonomy" id="2992803"/>
    <lineage>
        <taxon>Bacteria</taxon>
        <taxon>Pseudomonadati</taxon>
        <taxon>Pseudomonadota</taxon>
        <taxon>Gammaproteobacteria</taxon>
        <taxon>Oceanospirillales</taxon>
        <taxon>Oceanospirillaceae</taxon>
        <taxon>Marinomonas</taxon>
    </lineage>
</organism>
<reference evidence="1" key="1">
    <citation type="submission" date="2022-11" db="EMBL/GenBank/DDBJ databases">
        <title>Marinomonas sp. nov., isolated from marine algae.</title>
        <authorList>
            <person name="Choi D.G."/>
            <person name="Kim J.M."/>
            <person name="Lee J.K."/>
            <person name="Baek J.H."/>
            <person name="Jeon C.O."/>
        </authorList>
    </citation>
    <scope>NUCLEOTIDE SEQUENCE</scope>
    <source>
        <strain evidence="1">KJ51-3</strain>
    </source>
</reference>
<evidence type="ECO:0000313" key="2">
    <source>
        <dbReference type="Proteomes" id="UP001431181"/>
    </source>
</evidence>
<comment type="caution">
    <text evidence="1">The sequence shown here is derived from an EMBL/GenBank/DDBJ whole genome shotgun (WGS) entry which is preliminary data.</text>
</comment>
<keyword evidence="2" id="KW-1185">Reference proteome</keyword>
<protein>
    <submittedName>
        <fullName evidence="1">Uncharacterized protein</fullName>
    </submittedName>
</protein>
<name>A0ABT3KHK2_9GAMM</name>